<dbReference type="PANTHER" id="PTHR46066">
    <property type="entry name" value="CHITINASE DOMAIN-CONTAINING PROTEIN 1 FAMILY MEMBER"/>
    <property type="match status" value="1"/>
</dbReference>
<evidence type="ECO:0000313" key="2">
    <source>
        <dbReference type="EMBL" id="ADD02631.1"/>
    </source>
</evidence>
<keyword evidence="2" id="KW-0378">Hydrolase</keyword>
<organism evidence="2 3">
    <name type="scientific">Thermoanaerobacter italicus (strain DSM 9252 / Ab9)</name>
    <dbReference type="NCBI Taxonomy" id="580331"/>
    <lineage>
        <taxon>Bacteria</taxon>
        <taxon>Bacillati</taxon>
        <taxon>Bacillota</taxon>
        <taxon>Clostridia</taxon>
        <taxon>Thermoanaerobacterales</taxon>
        <taxon>Thermoanaerobacteraceae</taxon>
        <taxon>Thermoanaerobacter</taxon>
    </lineage>
</organism>
<accession>D3T329</accession>
<dbReference type="InterPro" id="IPR001223">
    <property type="entry name" value="Glyco_hydro18_cat"/>
</dbReference>
<dbReference type="Pfam" id="PF00704">
    <property type="entry name" value="Glyco_hydro_18"/>
    <property type="match status" value="1"/>
</dbReference>
<dbReference type="PANTHER" id="PTHR46066:SF2">
    <property type="entry name" value="CHITINASE DOMAIN-CONTAINING PROTEIN 1"/>
    <property type="match status" value="1"/>
</dbReference>
<feature type="domain" description="GH18" evidence="1">
    <location>
        <begin position="1"/>
        <end position="252"/>
    </location>
</feature>
<sequence>MVWPMTEEHIDRIVKYGDRITQVGLFFFLINSDGTITGGVTSNTPEVVRKWPHIRWLLTVRNDGIESIWRSLLTNQTAQDKFISELHRLLDTYSWAAGIDVDLERGPNDLVEEIYRLYARIYNEMKSRGAHVHLDLPPMTGPYTTVGPEKWCSYERLKDLCDTAQIMTYGYKWSGSAPGSTSPISWVREVMTYAVQTIPPEKLFMGAPAYGHRWEIYDYPANLGRSYRGYAGAFPDFLNWALGIYSHTDGRGDRPSTDTQKYIPFAAFYDLEDAHNKLLLHIYDYPGAGDEDNKTEPISSGTYAGKSFLTAYSKRQKVEFTGIVVDLKGTDYTQATGAFVEDAESGAVAPRKPVTSSWQDEEGVWHTEEEGEAHIVWEFWTPARTMDLVLRVNFPWFTQQRLRMALDGQEFIVGDVEQWYPYNRQLHWYRVGTFDFTEGTHTLELFGEGSQYGTIITNIRVAYSFEEEYYGGEAGFTLRPREFLDVNRNPAWPYNGRFKITAEVLRRPPEYAYIWYDDFRDWDEGPPPSHAYNVAGNWTVKKDPNDLSARPYSWITGSGQISLTYNGFNDILVRATIRLDSQGRAGVFFNGIWLAINSYTGRLELYDGSTLAGTYNANIRAGVFYTISVRIRGSNVAAFLWNSIVIRYSGSYVGTGTFGIKAETPITSDLLMAADSYVMMPREAIELTLPDGQKVILGRIPRQSVTWLDRWGFFRLDGDIEEYNTRLNPSDGMSKDISNDWDYLHSPKFTLNQAGNYPVKVKMLDIGVWLSTLYLGDADGFSIVYFPDAETILKFGDIAAYEFGVRGVGMWTIGQEDPQLWEMLVRHV</sequence>
<dbReference type="HOGENOM" id="CLU_343790_0_0_9"/>
<dbReference type="AlphaFoldDB" id="D3T329"/>
<dbReference type="OrthoDB" id="9769314at2"/>
<dbReference type="EMBL" id="CP001936">
    <property type="protein sequence ID" value="ADD02631.1"/>
    <property type="molecule type" value="Genomic_DNA"/>
</dbReference>
<evidence type="ECO:0000259" key="1">
    <source>
        <dbReference type="PROSITE" id="PS51910"/>
    </source>
</evidence>
<name>D3T329_THEIA</name>
<keyword evidence="3" id="KW-1185">Reference proteome</keyword>
<protein>
    <submittedName>
        <fullName evidence="2">Glycoside hydrolase family 18</fullName>
    </submittedName>
</protein>
<dbReference type="Gene3D" id="3.20.20.80">
    <property type="entry name" value="Glycosidases"/>
    <property type="match status" value="1"/>
</dbReference>
<dbReference type="CAZy" id="GH18">
    <property type="family name" value="Glycoside Hydrolase Family 18"/>
</dbReference>
<dbReference type="SUPFAM" id="SSF51445">
    <property type="entry name" value="(Trans)glycosidases"/>
    <property type="match status" value="1"/>
</dbReference>
<gene>
    <name evidence="2" type="ordered locus">Thit_1372</name>
</gene>
<dbReference type="eggNOG" id="COG3858">
    <property type="taxonomic scope" value="Bacteria"/>
</dbReference>
<dbReference type="InterPro" id="IPR017853">
    <property type="entry name" value="GH"/>
</dbReference>
<dbReference type="Proteomes" id="UP000001552">
    <property type="component" value="Chromosome"/>
</dbReference>
<dbReference type="KEGG" id="tit:Thit_1372"/>
<proteinExistence type="predicted"/>
<evidence type="ECO:0000313" key="3">
    <source>
        <dbReference type="Proteomes" id="UP000001552"/>
    </source>
</evidence>
<dbReference type="Gene3D" id="2.60.120.560">
    <property type="entry name" value="Exo-inulinase, domain 1"/>
    <property type="match status" value="1"/>
</dbReference>
<dbReference type="PROSITE" id="PS51910">
    <property type="entry name" value="GH18_2"/>
    <property type="match status" value="1"/>
</dbReference>
<dbReference type="GO" id="GO:0005975">
    <property type="term" value="P:carbohydrate metabolic process"/>
    <property type="evidence" value="ECO:0007669"/>
    <property type="project" value="InterPro"/>
</dbReference>
<reference evidence="2" key="1">
    <citation type="submission" date="2010-02" db="EMBL/GenBank/DDBJ databases">
        <title>Complete sequence of Thermoanaerobacter italicus Ab9.</title>
        <authorList>
            <consortium name="US DOE Joint Genome Institute"/>
            <person name="Lucas S."/>
            <person name="Copeland A."/>
            <person name="Lapidus A."/>
            <person name="Cheng J.-F."/>
            <person name="Bruce D."/>
            <person name="Goodwin L."/>
            <person name="Pitluck S."/>
            <person name="Chertkov O."/>
            <person name="Detter J.C."/>
            <person name="Han C."/>
            <person name="Tapia R."/>
            <person name="Land M."/>
            <person name="Hauser L."/>
            <person name="Kyrpides N."/>
            <person name="Mikhailova N."/>
            <person name="Hemme C.L."/>
            <person name="Woyke T."/>
        </authorList>
    </citation>
    <scope>NUCLEOTIDE SEQUENCE [LARGE SCALE GENOMIC DNA]</scope>
    <source>
        <strain evidence="2">Ab9</strain>
    </source>
</reference>
<dbReference type="GO" id="GO:0016787">
    <property type="term" value="F:hydrolase activity"/>
    <property type="evidence" value="ECO:0007669"/>
    <property type="project" value="UniProtKB-KW"/>
</dbReference>